<feature type="transmembrane region" description="Helical" evidence="7">
    <location>
        <begin position="436"/>
        <end position="456"/>
    </location>
</feature>
<evidence type="ECO:0000256" key="7">
    <source>
        <dbReference type="SAM" id="Phobius"/>
    </source>
</evidence>
<organism evidence="8 9">
    <name type="scientific">Tulasnella calospora MUT 4182</name>
    <dbReference type="NCBI Taxonomy" id="1051891"/>
    <lineage>
        <taxon>Eukaryota</taxon>
        <taxon>Fungi</taxon>
        <taxon>Dikarya</taxon>
        <taxon>Basidiomycota</taxon>
        <taxon>Agaricomycotina</taxon>
        <taxon>Agaricomycetes</taxon>
        <taxon>Cantharellales</taxon>
        <taxon>Tulasnellaceae</taxon>
        <taxon>Tulasnella</taxon>
    </lineage>
</organism>
<name>A0A0C3Q594_9AGAM</name>
<dbReference type="EMBL" id="KN823064">
    <property type="protein sequence ID" value="KIO24280.1"/>
    <property type="molecule type" value="Genomic_DNA"/>
</dbReference>
<keyword evidence="9" id="KW-1185">Reference proteome</keyword>
<feature type="transmembrane region" description="Helical" evidence="7">
    <location>
        <begin position="376"/>
        <end position="395"/>
    </location>
</feature>
<evidence type="ECO:0000256" key="6">
    <source>
        <dbReference type="SAM" id="MobiDB-lite"/>
    </source>
</evidence>
<feature type="transmembrane region" description="Helical" evidence="7">
    <location>
        <begin position="175"/>
        <end position="198"/>
    </location>
</feature>
<dbReference type="InterPro" id="IPR036259">
    <property type="entry name" value="MFS_trans_sf"/>
</dbReference>
<dbReference type="Pfam" id="PF07690">
    <property type="entry name" value="MFS_1"/>
    <property type="match status" value="1"/>
</dbReference>
<dbReference type="HOGENOM" id="CLU_001265_0_5_1"/>
<feature type="compositionally biased region" description="Basic and acidic residues" evidence="6">
    <location>
        <begin position="19"/>
        <end position="33"/>
    </location>
</feature>
<evidence type="ECO:0000313" key="9">
    <source>
        <dbReference type="Proteomes" id="UP000054248"/>
    </source>
</evidence>
<reference evidence="8 9" key="1">
    <citation type="submission" date="2014-04" db="EMBL/GenBank/DDBJ databases">
        <authorList>
            <consortium name="DOE Joint Genome Institute"/>
            <person name="Kuo A."/>
            <person name="Girlanda M."/>
            <person name="Perotto S."/>
            <person name="Kohler A."/>
            <person name="Nagy L.G."/>
            <person name="Floudas D."/>
            <person name="Copeland A."/>
            <person name="Barry K.W."/>
            <person name="Cichocki N."/>
            <person name="Veneault-Fourrey C."/>
            <person name="LaButti K."/>
            <person name="Lindquist E.A."/>
            <person name="Lipzen A."/>
            <person name="Lundell T."/>
            <person name="Morin E."/>
            <person name="Murat C."/>
            <person name="Sun H."/>
            <person name="Tunlid A."/>
            <person name="Henrissat B."/>
            <person name="Grigoriev I.V."/>
            <person name="Hibbett D.S."/>
            <person name="Martin F."/>
            <person name="Nordberg H.P."/>
            <person name="Cantor M.N."/>
            <person name="Hua S.X."/>
        </authorList>
    </citation>
    <scope>NUCLEOTIDE SEQUENCE [LARGE SCALE GENOMIC DNA]</scope>
    <source>
        <strain evidence="8 9">MUT 4182</strain>
    </source>
</reference>
<keyword evidence="5 7" id="KW-0472">Membrane</keyword>
<feature type="transmembrane region" description="Helical" evidence="7">
    <location>
        <begin position="312"/>
        <end position="334"/>
    </location>
</feature>
<evidence type="ECO:0000256" key="4">
    <source>
        <dbReference type="ARBA" id="ARBA00022989"/>
    </source>
</evidence>
<dbReference type="PANTHER" id="PTHR43791:SF63">
    <property type="entry name" value="HIGH AFFINITY CYSTEINE TRANSPORTER"/>
    <property type="match status" value="1"/>
</dbReference>
<dbReference type="SUPFAM" id="SSF103473">
    <property type="entry name" value="MFS general substrate transporter"/>
    <property type="match status" value="1"/>
</dbReference>
<feature type="transmembrane region" description="Helical" evidence="7">
    <location>
        <begin position="146"/>
        <end position="163"/>
    </location>
</feature>
<proteinExistence type="predicted"/>
<reference evidence="9" key="2">
    <citation type="submission" date="2015-01" db="EMBL/GenBank/DDBJ databases">
        <title>Evolutionary Origins and Diversification of the Mycorrhizal Mutualists.</title>
        <authorList>
            <consortium name="DOE Joint Genome Institute"/>
            <consortium name="Mycorrhizal Genomics Consortium"/>
            <person name="Kohler A."/>
            <person name="Kuo A."/>
            <person name="Nagy L.G."/>
            <person name="Floudas D."/>
            <person name="Copeland A."/>
            <person name="Barry K.W."/>
            <person name="Cichocki N."/>
            <person name="Veneault-Fourrey C."/>
            <person name="LaButti K."/>
            <person name="Lindquist E.A."/>
            <person name="Lipzen A."/>
            <person name="Lundell T."/>
            <person name="Morin E."/>
            <person name="Murat C."/>
            <person name="Riley R."/>
            <person name="Ohm R."/>
            <person name="Sun H."/>
            <person name="Tunlid A."/>
            <person name="Henrissat B."/>
            <person name="Grigoriev I.V."/>
            <person name="Hibbett D.S."/>
            <person name="Martin F."/>
        </authorList>
    </citation>
    <scope>NUCLEOTIDE SEQUENCE [LARGE SCALE GENOMIC DNA]</scope>
    <source>
        <strain evidence="9">MUT 4182</strain>
    </source>
</reference>
<evidence type="ECO:0000256" key="1">
    <source>
        <dbReference type="ARBA" id="ARBA00004141"/>
    </source>
</evidence>
<evidence type="ECO:0000256" key="2">
    <source>
        <dbReference type="ARBA" id="ARBA00022448"/>
    </source>
</evidence>
<evidence type="ECO:0000256" key="5">
    <source>
        <dbReference type="ARBA" id="ARBA00023136"/>
    </source>
</evidence>
<dbReference type="Proteomes" id="UP000054248">
    <property type="component" value="Unassembled WGS sequence"/>
</dbReference>
<dbReference type="OrthoDB" id="6730379at2759"/>
<gene>
    <name evidence="8" type="ORF">M407DRAFT_244512</name>
</gene>
<sequence length="546" mass="60954">MSAAVGAPGTESVVPTLPQRKDTSASSIDEKHPPSSGDSSVEVHKEDEGVDVVVGIFSGHAEDAALDPAVASKIRSKLDWNLLPLLFILYTLQFLDKNSIGAGSILGLIQDAKLTTNQYNNLGTAFYAGYIVFVGPHAFMMQRFPIAKYIAVNIFLWSVFIGLQCTCHSYGPLFALRFLLGASEGCITSGIMTIISMFYTRVEISQRLGWTFQCNGIAQIVSSFLAYGVAHIGLDSHPKPWKWFMVIITFLSLFTSIIYFWFMPDNPTNARFLTEEDKVAVVQRIKSNQNGIETKVWKRYQFIEALKDPKTWMFFLFAAVADLQGGLGIQYAIIIKGFGFTTLQTTLLNIPSGFAMIFSITLGTIALKKWPNARTIIGALGFAPGVLGCILLLTLPWSNKAGLLTQIYIIQFGGVGFIMMLSLCAIVFAGHTKKMTVNAIFLVGYCVGQMLCTQFWKEKYRPRNMVPWGIQLATYVADISIILFVRWYLIRENKRRDAEKAASGKEYDEFGFIEHIREDGTVQKVKVPIQFMDITDFENKAFRYAL</sequence>
<feature type="transmembrane region" description="Helical" evidence="7">
    <location>
        <begin position="121"/>
        <end position="139"/>
    </location>
</feature>
<keyword evidence="3 7" id="KW-0812">Transmembrane</keyword>
<dbReference type="PANTHER" id="PTHR43791">
    <property type="entry name" value="PERMEASE-RELATED"/>
    <property type="match status" value="1"/>
</dbReference>
<keyword evidence="2" id="KW-0813">Transport</keyword>
<dbReference type="GO" id="GO:0016020">
    <property type="term" value="C:membrane"/>
    <property type="evidence" value="ECO:0007669"/>
    <property type="project" value="UniProtKB-SubCell"/>
</dbReference>
<feature type="region of interest" description="Disordered" evidence="6">
    <location>
        <begin position="1"/>
        <end position="44"/>
    </location>
</feature>
<evidence type="ECO:0000313" key="8">
    <source>
        <dbReference type="EMBL" id="KIO24280.1"/>
    </source>
</evidence>
<dbReference type="InterPro" id="IPR011701">
    <property type="entry name" value="MFS"/>
</dbReference>
<accession>A0A0C3Q594</accession>
<feature type="transmembrane region" description="Helical" evidence="7">
    <location>
        <begin position="346"/>
        <end position="367"/>
    </location>
</feature>
<dbReference type="STRING" id="1051891.A0A0C3Q594"/>
<feature type="transmembrane region" description="Helical" evidence="7">
    <location>
        <begin position="468"/>
        <end position="489"/>
    </location>
</feature>
<evidence type="ECO:0000256" key="3">
    <source>
        <dbReference type="ARBA" id="ARBA00022692"/>
    </source>
</evidence>
<feature type="transmembrane region" description="Helical" evidence="7">
    <location>
        <begin position="241"/>
        <end position="262"/>
    </location>
</feature>
<dbReference type="Gene3D" id="1.20.1250.20">
    <property type="entry name" value="MFS general substrate transporter like domains"/>
    <property type="match status" value="1"/>
</dbReference>
<dbReference type="GO" id="GO:0022857">
    <property type="term" value="F:transmembrane transporter activity"/>
    <property type="evidence" value="ECO:0007669"/>
    <property type="project" value="InterPro"/>
</dbReference>
<feature type="transmembrane region" description="Helical" evidence="7">
    <location>
        <begin position="407"/>
        <end position="429"/>
    </location>
</feature>
<comment type="subcellular location">
    <subcellularLocation>
        <location evidence="1">Membrane</location>
        <topology evidence="1">Multi-pass membrane protein</topology>
    </subcellularLocation>
</comment>
<keyword evidence="4 7" id="KW-1133">Transmembrane helix</keyword>
<dbReference type="AlphaFoldDB" id="A0A0C3Q594"/>
<protein>
    <submittedName>
        <fullName evidence="8">Carbohydrate esterase family 4 protein</fullName>
    </submittedName>
</protein>